<evidence type="ECO:0000313" key="1">
    <source>
        <dbReference type="EMBL" id="CBL04800.1"/>
    </source>
</evidence>
<gene>
    <name evidence="1" type="ORF">GPA_27750</name>
</gene>
<dbReference type="BioCyc" id="GPAM657308:GPA_RS12925-MONOMER"/>
<dbReference type="HOGENOM" id="CLU_031117_1_0_11"/>
<dbReference type="Pfam" id="PF11855">
    <property type="entry name" value="DUF3375"/>
    <property type="match status" value="1"/>
</dbReference>
<reference evidence="1 2" key="1">
    <citation type="submission" date="2010-03" db="EMBL/GenBank/DDBJ databases">
        <title>The genome sequence of Gordonibacter pamelaeae 7-10-1-bT.</title>
        <authorList>
            <consortium name="metaHIT consortium -- http://www.metahit.eu/"/>
            <person name="Pajon A."/>
            <person name="Turner K."/>
            <person name="Parkhill J."/>
            <person name="Timmis K."/>
            <person name="Oxley A."/>
            <person name="Wurdemann D."/>
        </authorList>
    </citation>
    <scope>NUCLEOTIDE SEQUENCE [LARGE SCALE GENOMIC DNA]</scope>
    <source>
        <strain evidence="2">7-10-1-b</strain>
    </source>
</reference>
<sequence>MIGRRAMAVVSNTLAFKSLQQDDAAWKLLNAQNAAVVIAILDEHLGGETSKRTVTDLVGLVDADLEELRERVPGISMTRSANEYCEQWRRDGYLMRKPMTGSRQETYELSGGALAAISFAKGLSKPHRTATKSRLSTILDRIADLSLATDPDYERRRSVLLSEKQRIDEQLAALDQGELEVMDPAQALEQARDILNMAQEIPRDFVNVSADFEHINKSLYAQIIGYEDGYQETLADVFAGVDHIAQSPSGQSFRGFYDLLRNLEASEKLQDDIDLILDCDFARELDPEERRFLRHFLQTLLDQGREVNETMTGLARGLRRLVQSQSFQQDRVLKRLLDRALGTAGTLTELYRGTHALPLELELTKTPIAPISRLELRSPAAATAPPIEDAVVEEARPITLAELHEQVREEEIDFDELTGNVNACLEARGEGATIAEVLAAHPATQGIASVAGLMMLAADQGMRAGGAETVCWRSKSGQMRKARIEKFLFTKEVR</sequence>
<dbReference type="InterPro" id="IPR021804">
    <property type="entry name" value="DUF3375"/>
</dbReference>
<evidence type="ECO:0008006" key="3">
    <source>
        <dbReference type="Google" id="ProtNLM"/>
    </source>
</evidence>
<dbReference type="EMBL" id="FP929047">
    <property type="protein sequence ID" value="CBL04800.1"/>
    <property type="molecule type" value="Genomic_DNA"/>
</dbReference>
<dbReference type="AlphaFoldDB" id="D6EAQ3"/>
<protein>
    <recommendedName>
        <fullName evidence="3">DUF3375 domain-containing protein</fullName>
    </recommendedName>
</protein>
<proteinExistence type="predicted"/>
<name>D6EAQ3_9ACTN</name>
<dbReference type="KEGG" id="gpa:GPA_27750"/>
<keyword evidence="2" id="KW-1185">Reference proteome</keyword>
<dbReference type="Proteomes" id="UP000008805">
    <property type="component" value="Chromosome"/>
</dbReference>
<accession>D6EAQ3</accession>
<evidence type="ECO:0000313" key="2">
    <source>
        <dbReference type="Proteomes" id="UP000008805"/>
    </source>
</evidence>
<organism evidence="1 2">
    <name type="scientific">Gordonibacter pamelaeae 7-10-1-b</name>
    <dbReference type="NCBI Taxonomy" id="657308"/>
    <lineage>
        <taxon>Bacteria</taxon>
        <taxon>Bacillati</taxon>
        <taxon>Actinomycetota</taxon>
        <taxon>Coriobacteriia</taxon>
        <taxon>Eggerthellales</taxon>
        <taxon>Eggerthellaceae</taxon>
        <taxon>Gordonibacter</taxon>
    </lineage>
</organism>
<reference evidence="1 2" key="2">
    <citation type="submission" date="2010-03" db="EMBL/GenBank/DDBJ databases">
        <authorList>
            <person name="Pajon A."/>
        </authorList>
    </citation>
    <scope>NUCLEOTIDE SEQUENCE [LARGE SCALE GENOMIC DNA]</scope>
    <source>
        <strain evidence="2">7-10-1-b</strain>
    </source>
</reference>
<dbReference type="PATRIC" id="fig|657308.3.peg.2252"/>